<dbReference type="OrthoDB" id="3786098at2759"/>
<dbReference type="EMBL" id="ML975273">
    <property type="protein sequence ID" value="KAF1836428.1"/>
    <property type="molecule type" value="Genomic_DNA"/>
</dbReference>
<evidence type="ECO:0008006" key="4">
    <source>
        <dbReference type="Google" id="ProtNLM"/>
    </source>
</evidence>
<organism evidence="2 3">
    <name type="scientific">Decorospora gaudefroyi</name>
    <dbReference type="NCBI Taxonomy" id="184978"/>
    <lineage>
        <taxon>Eukaryota</taxon>
        <taxon>Fungi</taxon>
        <taxon>Dikarya</taxon>
        <taxon>Ascomycota</taxon>
        <taxon>Pezizomycotina</taxon>
        <taxon>Dothideomycetes</taxon>
        <taxon>Pleosporomycetidae</taxon>
        <taxon>Pleosporales</taxon>
        <taxon>Pleosporineae</taxon>
        <taxon>Pleosporaceae</taxon>
        <taxon>Decorospora</taxon>
    </lineage>
</organism>
<dbReference type="SUPFAM" id="SSF49695">
    <property type="entry name" value="gamma-Crystallin-like"/>
    <property type="match status" value="1"/>
</dbReference>
<keyword evidence="3" id="KW-1185">Reference proteome</keyword>
<feature type="chain" id="PRO_5025687266" description="Ecp2 effector protein domain-containing protein" evidence="1">
    <location>
        <begin position="18"/>
        <end position="123"/>
    </location>
</feature>
<evidence type="ECO:0000313" key="3">
    <source>
        <dbReference type="Proteomes" id="UP000800040"/>
    </source>
</evidence>
<reference evidence="2" key="1">
    <citation type="submission" date="2020-01" db="EMBL/GenBank/DDBJ databases">
        <authorList>
            <consortium name="DOE Joint Genome Institute"/>
            <person name="Haridas S."/>
            <person name="Albert R."/>
            <person name="Binder M."/>
            <person name="Bloem J."/>
            <person name="Labutti K."/>
            <person name="Salamov A."/>
            <person name="Andreopoulos B."/>
            <person name="Baker S.E."/>
            <person name="Barry K."/>
            <person name="Bills G."/>
            <person name="Bluhm B.H."/>
            <person name="Cannon C."/>
            <person name="Castanera R."/>
            <person name="Culley D.E."/>
            <person name="Daum C."/>
            <person name="Ezra D."/>
            <person name="Gonzalez J.B."/>
            <person name="Henrissat B."/>
            <person name="Kuo A."/>
            <person name="Liang C."/>
            <person name="Lipzen A."/>
            <person name="Lutzoni F."/>
            <person name="Magnuson J."/>
            <person name="Mondo S."/>
            <person name="Nolan M."/>
            <person name="Ohm R."/>
            <person name="Pangilinan J."/>
            <person name="Park H.-J."/>
            <person name="Ramirez L."/>
            <person name="Alfaro M."/>
            <person name="Sun H."/>
            <person name="Tritt A."/>
            <person name="Yoshinaga Y."/>
            <person name="Zwiers L.-H."/>
            <person name="Turgeon B.G."/>
            <person name="Goodwin S.B."/>
            <person name="Spatafora J.W."/>
            <person name="Crous P.W."/>
            <person name="Grigoriev I.V."/>
        </authorList>
    </citation>
    <scope>NUCLEOTIDE SEQUENCE</scope>
    <source>
        <strain evidence="2">P77</strain>
    </source>
</reference>
<feature type="signal peptide" evidence="1">
    <location>
        <begin position="1"/>
        <end position="17"/>
    </location>
</feature>
<name>A0A6A5KH17_9PLEO</name>
<keyword evidence="1" id="KW-0732">Signal</keyword>
<dbReference type="Gene3D" id="2.60.20.10">
    <property type="entry name" value="Crystallins"/>
    <property type="match status" value="1"/>
</dbReference>
<sequence>MHLHMLILALVCGLVTALPSNSSTNGRGATVWKNKKFQGPSTAIPANNWCTDMNNIFGNWDAKTRSIKVEAGYKCRFYLDYGCTGPKIEFGSPDGRMMLDDLGPSFDLSIHSAYCAPLSRRRT</sequence>
<dbReference type="AlphaFoldDB" id="A0A6A5KH17"/>
<dbReference type="InterPro" id="IPR011024">
    <property type="entry name" value="G_crystallin-like"/>
</dbReference>
<evidence type="ECO:0000313" key="2">
    <source>
        <dbReference type="EMBL" id="KAF1836428.1"/>
    </source>
</evidence>
<protein>
    <recommendedName>
        <fullName evidence="4">Ecp2 effector protein domain-containing protein</fullName>
    </recommendedName>
</protein>
<accession>A0A6A5KH17</accession>
<gene>
    <name evidence="2" type="ORF">BDW02DRAFT_567010</name>
</gene>
<proteinExistence type="predicted"/>
<dbReference type="Proteomes" id="UP000800040">
    <property type="component" value="Unassembled WGS sequence"/>
</dbReference>
<evidence type="ECO:0000256" key="1">
    <source>
        <dbReference type="SAM" id="SignalP"/>
    </source>
</evidence>